<protein>
    <submittedName>
        <fullName evidence="1">Uncharacterized protein</fullName>
    </submittedName>
</protein>
<dbReference type="PANTHER" id="PTHR12138">
    <property type="entry name" value="PRIMATE-EXPANDED PROTEIN FAMILY"/>
    <property type="match status" value="1"/>
</dbReference>
<keyword evidence="2" id="KW-1185">Reference proteome</keyword>
<reference evidence="1" key="2">
    <citation type="submission" date="2025-09" db="UniProtKB">
        <authorList>
            <consortium name="Ensembl"/>
        </authorList>
    </citation>
    <scope>IDENTIFICATION</scope>
</reference>
<dbReference type="PRINTS" id="PR02045">
    <property type="entry name" value="F138DOMAIN"/>
</dbReference>
<reference evidence="1" key="1">
    <citation type="submission" date="2025-08" db="UniProtKB">
        <authorList>
            <consortium name="Ensembl"/>
        </authorList>
    </citation>
    <scope>IDENTIFICATION</scope>
</reference>
<accession>A0A8C8Z1X9</accession>
<organism evidence="1 2">
    <name type="scientific">Prolemur simus</name>
    <name type="common">Greater bamboo lemur</name>
    <name type="synonym">Hapalemur simus</name>
    <dbReference type="NCBI Taxonomy" id="1328070"/>
    <lineage>
        <taxon>Eukaryota</taxon>
        <taxon>Metazoa</taxon>
        <taxon>Chordata</taxon>
        <taxon>Craniata</taxon>
        <taxon>Vertebrata</taxon>
        <taxon>Euteleostomi</taxon>
        <taxon>Mammalia</taxon>
        <taxon>Eutheria</taxon>
        <taxon>Euarchontoglires</taxon>
        <taxon>Primates</taxon>
        <taxon>Strepsirrhini</taxon>
        <taxon>Lemuriformes</taxon>
        <taxon>Lemuridae</taxon>
        <taxon>Prolemur</taxon>
    </lineage>
</organism>
<evidence type="ECO:0000313" key="1">
    <source>
        <dbReference type="Ensembl" id="ENSPSMP00000007573.1"/>
    </source>
</evidence>
<sequence>PLICKVKEYLLPSRQGLTLSPRLECSSRIIAHCNLELLCLSDLPTSASQVAGTIGMCHHARLIFKFFVEIGSCYVAQACLELLALSDPTASATQIVSITGVNHRAQARNTFLM</sequence>
<proteinExistence type="predicted"/>
<name>A0A8C8Z1X9_PROSS</name>
<dbReference type="Ensembl" id="ENSPSMT00000008913.1">
    <property type="protein sequence ID" value="ENSPSMP00000007573.1"/>
    <property type="gene ID" value="ENSPSMG00000005629.1"/>
</dbReference>
<dbReference type="AlphaFoldDB" id="A0A8C8Z1X9"/>
<dbReference type="GeneTree" id="ENSGT00940000166143"/>
<dbReference type="PANTHER" id="PTHR12138:SF154">
    <property type="entry name" value="PROTEIN-SERINE_THREONINE PHOSPHATASE"/>
    <property type="match status" value="1"/>
</dbReference>
<evidence type="ECO:0000313" key="2">
    <source>
        <dbReference type="Proteomes" id="UP000694414"/>
    </source>
</evidence>
<dbReference type="Proteomes" id="UP000694414">
    <property type="component" value="Unplaced"/>
</dbReference>